<protein>
    <submittedName>
        <fullName evidence="2">Uncharacterized protein</fullName>
    </submittedName>
</protein>
<evidence type="ECO:0000256" key="1">
    <source>
        <dbReference type="SAM" id="Phobius"/>
    </source>
</evidence>
<keyword evidence="1" id="KW-0812">Transmembrane</keyword>
<dbReference type="EMBL" id="LAVV01008390">
    <property type="protein sequence ID" value="KNZ52919.1"/>
    <property type="molecule type" value="Genomic_DNA"/>
</dbReference>
<dbReference type="AlphaFoldDB" id="A0A0L6UWP8"/>
<name>A0A0L6UWP8_9BASI</name>
<evidence type="ECO:0000313" key="3">
    <source>
        <dbReference type="Proteomes" id="UP000037035"/>
    </source>
</evidence>
<feature type="transmembrane region" description="Helical" evidence="1">
    <location>
        <begin position="389"/>
        <end position="406"/>
    </location>
</feature>
<reference evidence="2 3" key="1">
    <citation type="submission" date="2015-08" db="EMBL/GenBank/DDBJ databases">
        <title>Next Generation Sequencing and Analysis of the Genome of Puccinia sorghi L Schw, the Causal Agent of Maize Common Rust.</title>
        <authorList>
            <person name="Rochi L."/>
            <person name="Burguener G."/>
            <person name="Darino M."/>
            <person name="Turjanski A."/>
            <person name="Kreff E."/>
            <person name="Dieguez M.J."/>
            <person name="Sacco F."/>
        </authorList>
    </citation>
    <scope>NUCLEOTIDE SEQUENCE [LARGE SCALE GENOMIC DNA]</scope>
    <source>
        <strain evidence="2 3">RO10H11247</strain>
    </source>
</reference>
<keyword evidence="1" id="KW-0472">Membrane</keyword>
<proteinExistence type="predicted"/>
<keyword evidence="3" id="KW-1185">Reference proteome</keyword>
<evidence type="ECO:0000313" key="2">
    <source>
        <dbReference type="EMBL" id="KNZ52919.1"/>
    </source>
</evidence>
<dbReference type="VEuPathDB" id="FungiDB:VP01_339g1"/>
<comment type="caution">
    <text evidence="2">The sequence shown here is derived from an EMBL/GenBank/DDBJ whole genome shotgun (WGS) entry which is preliminary data.</text>
</comment>
<sequence>MSFMGYRGDSQNPDESMEPESTLLWICESIWNQLDGIGKGKSGQRDKPCTKPKVTKLKEPAYQQWLLQKQNLGITNWQKIQRVLFCMLNNQEIPTSSPLYLVKGFLRVTLLFKSNSEMRLFGCCNGSHTAEPKIVVCKQVLKWHINQCWKTTFEIPLGSVVMNNRFGHALHHIYENLGKGTMNDLLWMELIEKISVMSLCESCFPCIYMFVCWNKVEKQKLFFWKIVVENQLVLAGGCENKTSCSTILYHFLLLKVFHTKLDNCFVLDFTMTFWCKSLENGYLRYMGGGEDLNVERFFALEKLRKNDFLCVKIPKVTPKILNFPSICDSSVRRERGLMRDHGIIFEKCPMWFLQKDSFITNHLQRACCQFRAYIVGVDYAAFVINTKRIILICCIFTSVFIIILYHNKSINKGFFSIVLLKSYYRNFVKEIRNHKFIFVHLNIGLEYTIHYASTENCPDLSLILYGVLIGMAVCHQPEALHIFCKWTALLGQFTQPAYQRKMGKNYFLSFNFFQEIQWGLVKMYTQVL</sequence>
<organism evidence="2 3">
    <name type="scientific">Puccinia sorghi</name>
    <dbReference type="NCBI Taxonomy" id="27349"/>
    <lineage>
        <taxon>Eukaryota</taxon>
        <taxon>Fungi</taxon>
        <taxon>Dikarya</taxon>
        <taxon>Basidiomycota</taxon>
        <taxon>Pucciniomycotina</taxon>
        <taxon>Pucciniomycetes</taxon>
        <taxon>Pucciniales</taxon>
        <taxon>Pucciniaceae</taxon>
        <taxon>Puccinia</taxon>
    </lineage>
</organism>
<accession>A0A0L6UWP8</accession>
<gene>
    <name evidence="2" type="ORF">VP01_339g1</name>
</gene>
<keyword evidence="1" id="KW-1133">Transmembrane helix</keyword>
<dbReference type="Proteomes" id="UP000037035">
    <property type="component" value="Unassembled WGS sequence"/>
</dbReference>